<comment type="caution">
    <text evidence="1">The sequence shown here is derived from an EMBL/GenBank/DDBJ whole genome shotgun (WGS) entry which is preliminary data.</text>
</comment>
<keyword evidence="2" id="KW-1185">Reference proteome</keyword>
<gene>
    <name evidence="1" type="ORF">DUNSADRAFT_5991</name>
</gene>
<evidence type="ECO:0000313" key="2">
    <source>
        <dbReference type="Proteomes" id="UP000815325"/>
    </source>
</evidence>
<evidence type="ECO:0008006" key="3">
    <source>
        <dbReference type="Google" id="ProtNLM"/>
    </source>
</evidence>
<dbReference type="Proteomes" id="UP000815325">
    <property type="component" value="Unassembled WGS sequence"/>
</dbReference>
<sequence>MQFVDSCRSHKGAVCGGCSSWPAGRCARMWACAHTRARARMDALTKRTELWASPRYAICCSRM</sequence>
<evidence type="ECO:0000313" key="1">
    <source>
        <dbReference type="EMBL" id="KAF5825912.1"/>
    </source>
</evidence>
<protein>
    <recommendedName>
        <fullName evidence="3">Encoded protein</fullName>
    </recommendedName>
</protein>
<organism evidence="1 2">
    <name type="scientific">Dunaliella salina</name>
    <name type="common">Green alga</name>
    <name type="synonym">Protococcus salinus</name>
    <dbReference type="NCBI Taxonomy" id="3046"/>
    <lineage>
        <taxon>Eukaryota</taxon>
        <taxon>Viridiplantae</taxon>
        <taxon>Chlorophyta</taxon>
        <taxon>core chlorophytes</taxon>
        <taxon>Chlorophyceae</taxon>
        <taxon>CS clade</taxon>
        <taxon>Chlamydomonadales</taxon>
        <taxon>Dunaliellaceae</taxon>
        <taxon>Dunaliella</taxon>
    </lineage>
</organism>
<dbReference type="EMBL" id="MU071697">
    <property type="protein sequence ID" value="KAF5825912.1"/>
    <property type="molecule type" value="Genomic_DNA"/>
</dbReference>
<proteinExistence type="predicted"/>
<reference evidence="1" key="1">
    <citation type="submission" date="2017-08" db="EMBL/GenBank/DDBJ databases">
        <authorList>
            <person name="Polle J.E."/>
            <person name="Barry K."/>
            <person name="Cushman J."/>
            <person name="Schmutz J."/>
            <person name="Tran D."/>
            <person name="Hathwaick L.T."/>
            <person name="Yim W.C."/>
            <person name="Jenkins J."/>
            <person name="Mckie-Krisberg Z.M."/>
            <person name="Prochnik S."/>
            <person name="Lindquist E."/>
            <person name="Dockter R.B."/>
            <person name="Adam C."/>
            <person name="Molina H."/>
            <person name="Bunkerborg J."/>
            <person name="Jin E."/>
            <person name="Buchheim M."/>
            <person name="Magnuson J."/>
        </authorList>
    </citation>
    <scope>NUCLEOTIDE SEQUENCE</scope>
    <source>
        <strain evidence="1">CCAP 19/18</strain>
    </source>
</reference>
<name>A0ABQ7FV30_DUNSA</name>
<accession>A0ABQ7FV30</accession>